<sequence length="390" mass="45095">MTRIKTYKRRLFSNLCIKENFMVTGRFSHQLQKDFPPSPSFIINLLEQSVSRFRIALEKLFQAGPIHREMHSSRDYHGSRLYTHPSMNLSPYRIYIKSWHDHETILNRMISQTAYYLMCAAELVGGMVDGERSELCQALFRSAAGIMDRYHLWAFFTIDILEESRVIERLISQGNRLYNEIYSIFRIIRDTVIYLNLIHPLQVDGVEMPLRQFYSVYELWAISRIWDKFRQMGFHIKSVEKRLPHLPSSKISLRMEMGDETAMIIWEVKLNAIKHSTYYGDLLQALGGGGSIIKPDITVLYESEGHKRALVGDVKFSVTDTGLPPLESVYKVLSYVEDLRKSPLFRGWDLEGLLVYPGMVSPVTVPSSQSGSHIHVFPLNKSNREFGVFG</sequence>
<protein>
    <submittedName>
        <fullName evidence="1">Uncharacterized protein</fullName>
    </submittedName>
</protein>
<reference evidence="1 2" key="1">
    <citation type="submission" date="2018-07" db="EMBL/GenBank/DDBJ databases">
        <title>Genomic Encyclopedia of Type Strains, Phase IV (KMG-IV): sequencing the most valuable type-strain genomes for metagenomic binning, comparative biology and taxonomic classification.</title>
        <authorList>
            <person name="Goeker M."/>
        </authorList>
    </citation>
    <scope>NUCLEOTIDE SEQUENCE [LARGE SCALE GENOMIC DNA]</scope>
    <source>
        <strain evidence="1 2">DSM 7466</strain>
    </source>
</reference>
<keyword evidence="2" id="KW-1185">Reference proteome</keyword>
<dbReference type="EMBL" id="QREL01000001">
    <property type="protein sequence ID" value="REE28286.1"/>
    <property type="molecule type" value="Genomic_DNA"/>
</dbReference>
<accession>A0A371NEF4</accession>
<name>A0A371NEF4_9EURY</name>
<gene>
    <name evidence="1" type="ORF">C7452_0287</name>
</gene>
<comment type="caution">
    <text evidence="1">The sequence shown here is derived from an EMBL/GenBank/DDBJ whole genome shotgun (WGS) entry which is preliminary data.</text>
</comment>
<dbReference type="AlphaFoldDB" id="A0A371NEF4"/>
<evidence type="ECO:0000313" key="2">
    <source>
        <dbReference type="Proteomes" id="UP000256864"/>
    </source>
</evidence>
<evidence type="ECO:0000313" key="1">
    <source>
        <dbReference type="EMBL" id="REE28286.1"/>
    </source>
</evidence>
<organism evidence="1 2">
    <name type="scientific">Methanothermobacter defluvii</name>
    <dbReference type="NCBI Taxonomy" id="49339"/>
    <lineage>
        <taxon>Archaea</taxon>
        <taxon>Methanobacteriati</taxon>
        <taxon>Methanobacteriota</taxon>
        <taxon>Methanomada group</taxon>
        <taxon>Methanobacteria</taxon>
        <taxon>Methanobacteriales</taxon>
        <taxon>Methanobacteriaceae</taxon>
        <taxon>Methanothermobacter</taxon>
    </lineage>
</organism>
<proteinExistence type="predicted"/>
<dbReference type="Proteomes" id="UP000256864">
    <property type="component" value="Unassembled WGS sequence"/>
</dbReference>